<dbReference type="Gene3D" id="2.40.50.100">
    <property type="match status" value="1"/>
</dbReference>
<dbReference type="InterPro" id="IPR058781">
    <property type="entry name" value="HH_AprE-like"/>
</dbReference>
<dbReference type="NCBIfam" id="TIGR01843">
    <property type="entry name" value="type_I_hlyD"/>
    <property type="match status" value="1"/>
</dbReference>
<dbReference type="Pfam" id="PF00364">
    <property type="entry name" value="Biotin_lipoyl"/>
    <property type="match status" value="1"/>
</dbReference>
<dbReference type="Gene3D" id="2.40.30.170">
    <property type="match status" value="1"/>
</dbReference>
<dbReference type="InterPro" id="IPR058982">
    <property type="entry name" value="Beta-barrel_AprE"/>
</dbReference>
<comment type="subcellular location">
    <subcellularLocation>
        <location evidence="1 9">Cell inner membrane</location>
        <topology evidence="1 9">Single-pass membrane protein</topology>
    </subcellularLocation>
</comment>
<evidence type="ECO:0000259" key="11">
    <source>
        <dbReference type="Pfam" id="PF00364"/>
    </source>
</evidence>
<keyword evidence="4 9" id="KW-1003">Cell membrane</keyword>
<keyword evidence="10" id="KW-0175">Coiled coil</keyword>
<evidence type="ECO:0000259" key="13">
    <source>
        <dbReference type="Pfam" id="PF26002"/>
    </source>
</evidence>
<evidence type="ECO:0000256" key="5">
    <source>
        <dbReference type="ARBA" id="ARBA00022519"/>
    </source>
</evidence>
<feature type="domain" description="AprE-like long alpha-helical hairpin" evidence="12">
    <location>
        <begin position="96"/>
        <end position="284"/>
    </location>
</feature>
<comment type="similarity">
    <text evidence="2 9">Belongs to the membrane fusion protein (MFP) (TC 8.A.1) family.</text>
</comment>
<evidence type="ECO:0000256" key="9">
    <source>
        <dbReference type="RuleBase" id="RU365093"/>
    </source>
</evidence>
<evidence type="ECO:0000256" key="8">
    <source>
        <dbReference type="ARBA" id="ARBA00023136"/>
    </source>
</evidence>
<evidence type="ECO:0000313" key="14">
    <source>
        <dbReference type="EMBL" id="SEG20673.1"/>
    </source>
</evidence>
<keyword evidence="3 9" id="KW-0813">Transport</keyword>
<organism evidence="14 15">
    <name type="scientific">Jhaorihella thermophila</name>
    <dbReference type="NCBI Taxonomy" id="488547"/>
    <lineage>
        <taxon>Bacteria</taxon>
        <taxon>Pseudomonadati</taxon>
        <taxon>Pseudomonadota</taxon>
        <taxon>Alphaproteobacteria</taxon>
        <taxon>Rhodobacterales</taxon>
        <taxon>Paracoccaceae</taxon>
        <taxon>Jhaorihella</taxon>
    </lineage>
</organism>
<dbReference type="InterPro" id="IPR011053">
    <property type="entry name" value="Single_hybrid_motif"/>
</dbReference>
<evidence type="ECO:0000256" key="10">
    <source>
        <dbReference type="SAM" id="Coils"/>
    </source>
</evidence>
<dbReference type="Pfam" id="PF26002">
    <property type="entry name" value="Beta-barrel_AprE"/>
    <property type="match status" value="1"/>
</dbReference>
<keyword evidence="5 9" id="KW-0997">Cell inner membrane</keyword>
<feature type="domain" description="Lipoyl-binding" evidence="11">
    <location>
        <begin position="52"/>
        <end position="89"/>
    </location>
</feature>
<feature type="coiled-coil region" evidence="10">
    <location>
        <begin position="229"/>
        <end position="256"/>
    </location>
</feature>
<sequence>MTRWRETAETRKWSATGPVLLGLFGLLLLVGLFGTWAVTTTISGAVIAPGRIEVDQNRQVVQHPDGGVVAEILVDEGDRVEQGQPLIRLDAKLLLSDLRVIEGQLFELMARRGRLEAERDGSDTIRFAPELVAAAQDRPEIADLIAGQERLFEARRASTEKEIEQLQKRLGQIRNQIEGIEAQQKSLRTQLELIDAELQNQQRLLDRGLAQAATVLNLRRTAANLDGTLGELKASKAQAEGRITEIEIEILKLRTRQREEAISRLRDLRYRELELAEQRRSLQERLNRLDIVAPASGVVYGLQVRTPRSVIRPADPLLFIVPQDRPLVIAAQVDPLHIDEVGIGQPVTINLSALDTRTTPTLEGTVTKVSADSFDDPDRGRSYYRVEIVLNDGELDRLPEGTHLVPGMPAESFIRTRDRSPLAYLIKPFADFFNKAFRET</sequence>
<evidence type="ECO:0000313" key="15">
    <source>
        <dbReference type="Proteomes" id="UP000236742"/>
    </source>
</evidence>
<evidence type="ECO:0000256" key="6">
    <source>
        <dbReference type="ARBA" id="ARBA00022692"/>
    </source>
</evidence>
<proteinExistence type="inferred from homology"/>
<evidence type="ECO:0000256" key="7">
    <source>
        <dbReference type="ARBA" id="ARBA00022989"/>
    </source>
</evidence>
<dbReference type="EMBL" id="FNVD01000016">
    <property type="protein sequence ID" value="SEG20673.1"/>
    <property type="molecule type" value="Genomic_DNA"/>
</dbReference>
<evidence type="ECO:0000256" key="1">
    <source>
        <dbReference type="ARBA" id="ARBA00004377"/>
    </source>
</evidence>
<dbReference type="SUPFAM" id="SSF51230">
    <property type="entry name" value="Single hybrid motif"/>
    <property type="match status" value="1"/>
</dbReference>
<name>A0A1H5Y9F6_9RHOB</name>
<dbReference type="Pfam" id="PF25994">
    <property type="entry name" value="HH_AprE"/>
    <property type="match status" value="1"/>
</dbReference>
<evidence type="ECO:0000259" key="12">
    <source>
        <dbReference type="Pfam" id="PF25994"/>
    </source>
</evidence>
<feature type="domain" description="AprE-like beta-barrel" evidence="13">
    <location>
        <begin position="327"/>
        <end position="417"/>
    </location>
</feature>
<dbReference type="RefSeq" id="WP_104008914.1">
    <property type="nucleotide sequence ID" value="NZ_FNVD01000016.1"/>
</dbReference>
<dbReference type="OrthoDB" id="9810980at2"/>
<dbReference type="Proteomes" id="UP000236742">
    <property type="component" value="Unassembled WGS sequence"/>
</dbReference>
<keyword evidence="7" id="KW-1133">Transmembrane helix</keyword>
<dbReference type="InterPro" id="IPR000089">
    <property type="entry name" value="Biotin_lipoyl"/>
</dbReference>
<protein>
    <recommendedName>
        <fullName evidence="9">Membrane fusion protein (MFP) family protein</fullName>
    </recommendedName>
</protein>
<dbReference type="GO" id="GO:0015031">
    <property type="term" value="P:protein transport"/>
    <property type="evidence" value="ECO:0007669"/>
    <property type="project" value="InterPro"/>
</dbReference>
<dbReference type="PANTHER" id="PTHR30386:SF17">
    <property type="entry name" value="ALKALINE PROTEASE SECRETION PROTEIN APRE"/>
    <property type="match status" value="1"/>
</dbReference>
<dbReference type="GO" id="GO:0005886">
    <property type="term" value="C:plasma membrane"/>
    <property type="evidence" value="ECO:0007669"/>
    <property type="project" value="UniProtKB-SubCell"/>
</dbReference>
<reference evidence="14 15" key="1">
    <citation type="submission" date="2016-10" db="EMBL/GenBank/DDBJ databases">
        <authorList>
            <person name="de Groot N.N."/>
        </authorList>
    </citation>
    <scope>NUCLEOTIDE SEQUENCE [LARGE SCALE GENOMIC DNA]</scope>
    <source>
        <strain evidence="14 15">DSM 23413</strain>
    </source>
</reference>
<dbReference type="PRINTS" id="PR01490">
    <property type="entry name" value="RTXTOXIND"/>
</dbReference>
<accession>A0A1H5Y9F6</accession>
<dbReference type="AlphaFoldDB" id="A0A1H5Y9F6"/>
<dbReference type="InterPro" id="IPR010129">
    <property type="entry name" value="T1SS_HlyD"/>
</dbReference>
<keyword evidence="15" id="KW-1185">Reference proteome</keyword>
<keyword evidence="8" id="KW-0472">Membrane</keyword>
<evidence type="ECO:0000256" key="2">
    <source>
        <dbReference type="ARBA" id="ARBA00009477"/>
    </source>
</evidence>
<dbReference type="PANTHER" id="PTHR30386">
    <property type="entry name" value="MEMBRANE FUSION SUBUNIT OF EMRAB-TOLC MULTIDRUG EFFLUX PUMP"/>
    <property type="match status" value="1"/>
</dbReference>
<gene>
    <name evidence="14" type="ORF">SAMN05421751_11610</name>
</gene>
<evidence type="ECO:0000256" key="3">
    <source>
        <dbReference type="ARBA" id="ARBA00022448"/>
    </source>
</evidence>
<evidence type="ECO:0000256" key="4">
    <source>
        <dbReference type="ARBA" id="ARBA00022475"/>
    </source>
</evidence>
<feature type="coiled-coil region" evidence="10">
    <location>
        <begin position="149"/>
        <end position="197"/>
    </location>
</feature>
<dbReference type="InterPro" id="IPR050739">
    <property type="entry name" value="MFP"/>
</dbReference>
<keyword evidence="6" id="KW-0812">Transmembrane</keyword>